<feature type="compositionally biased region" description="Acidic residues" evidence="8">
    <location>
        <begin position="157"/>
        <end position="171"/>
    </location>
</feature>
<accession>A0A8X6M7P8</accession>
<dbReference type="GO" id="GO:0016020">
    <property type="term" value="C:membrane"/>
    <property type="evidence" value="ECO:0007669"/>
    <property type="project" value="UniProtKB-SubCell"/>
</dbReference>
<reference evidence="11" key="1">
    <citation type="submission" date="2020-08" db="EMBL/GenBank/DDBJ databases">
        <title>Multicomponent nature underlies the extraordinary mechanical properties of spider dragline silk.</title>
        <authorList>
            <person name="Kono N."/>
            <person name="Nakamura H."/>
            <person name="Mori M."/>
            <person name="Yoshida Y."/>
            <person name="Ohtoshi R."/>
            <person name="Malay A.D."/>
            <person name="Moran D.A.P."/>
            <person name="Tomita M."/>
            <person name="Numata K."/>
            <person name="Arakawa K."/>
        </authorList>
    </citation>
    <scope>NUCLEOTIDE SEQUENCE</scope>
</reference>
<dbReference type="PANTHER" id="PTHR28607:SF4">
    <property type="entry name" value="TRANSMEMBRANE PROTEIN"/>
    <property type="match status" value="1"/>
</dbReference>
<dbReference type="Pfam" id="PF06679">
    <property type="entry name" value="DUF1180"/>
    <property type="match status" value="1"/>
</dbReference>
<organism evidence="11 12">
    <name type="scientific">Trichonephila inaurata madagascariensis</name>
    <dbReference type="NCBI Taxonomy" id="2747483"/>
    <lineage>
        <taxon>Eukaryota</taxon>
        <taxon>Metazoa</taxon>
        <taxon>Ecdysozoa</taxon>
        <taxon>Arthropoda</taxon>
        <taxon>Chelicerata</taxon>
        <taxon>Arachnida</taxon>
        <taxon>Araneae</taxon>
        <taxon>Araneomorphae</taxon>
        <taxon>Entelegynae</taxon>
        <taxon>Araneoidea</taxon>
        <taxon>Nephilidae</taxon>
        <taxon>Trichonephila</taxon>
        <taxon>Trichonephila inaurata</taxon>
    </lineage>
</organism>
<dbReference type="AlphaFoldDB" id="A0A8X6M7P8"/>
<evidence type="ECO:0000313" key="11">
    <source>
        <dbReference type="EMBL" id="GFS28640.1"/>
    </source>
</evidence>
<keyword evidence="6 9" id="KW-0472">Membrane</keyword>
<dbReference type="InterPro" id="IPR009565">
    <property type="entry name" value="FAM174-like"/>
</dbReference>
<dbReference type="EMBL" id="BMAV01023918">
    <property type="protein sequence ID" value="GFS28640.1"/>
    <property type="molecule type" value="Genomic_DNA"/>
</dbReference>
<dbReference type="OrthoDB" id="5917722at2759"/>
<evidence type="ECO:0000256" key="10">
    <source>
        <dbReference type="SAM" id="SignalP"/>
    </source>
</evidence>
<evidence type="ECO:0000256" key="5">
    <source>
        <dbReference type="ARBA" id="ARBA00022989"/>
    </source>
</evidence>
<name>A0A8X6M7P8_9ARAC</name>
<keyword evidence="7" id="KW-0325">Glycoprotein</keyword>
<keyword evidence="12" id="KW-1185">Reference proteome</keyword>
<evidence type="ECO:0000256" key="6">
    <source>
        <dbReference type="ARBA" id="ARBA00023136"/>
    </source>
</evidence>
<keyword evidence="5 9" id="KW-1133">Transmembrane helix</keyword>
<comment type="caution">
    <text evidence="11">The sequence shown here is derived from an EMBL/GenBank/DDBJ whole genome shotgun (WGS) entry which is preliminary data.</text>
</comment>
<evidence type="ECO:0000256" key="2">
    <source>
        <dbReference type="ARBA" id="ARBA00006986"/>
    </source>
</evidence>
<evidence type="ECO:0000313" key="12">
    <source>
        <dbReference type="Proteomes" id="UP000886998"/>
    </source>
</evidence>
<feature type="chain" id="PRO_5036472402" evidence="10">
    <location>
        <begin position="29"/>
        <end position="182"/>
    </location>
</feature>
<feature type="signal peptide" evidence="10">
    <location>
        <begin position="1"/>
        <end position="28"/>
    </location>
</feature>
<evidence type="ECO:0000256" key="7">
    <source>
        <dbReference type="ARBA" id="ARBA00023180"/>
    </source>
</evidence>
<gene>
    <name evidence="11" type="primary">NCL1_46884</name>
    <name evidence="11" type="ORF">TNIN_41651</name>
</gene>
<evidence type="ECO:0000256" key="9">
    <source>
        <dbReference type="SAM" id="Phobius"/>
    </source>
</evidence>
<evidence type="ECO:0000256" key="3">
    <source>
        <dbReference type="ARBA" id="ARBA00022692"/>
    </source>
</evidence>
<feature type="transmembrane region" description="Helical" evidence="9">
    <location>
        <begin position="116"/>
        <end position="135"/>
    </location>
</feature>
<feature type="region of interest" description="Disordered" evidence="8">
    <location>
        <begin position="157"/>
        <end position="182"/>
    </location>
</feature>
<dbReference type="Proteomes" id="UP000886998">
    <property type="component" value="Unassembled WGS sequence"/>
</dbReference>
<dbReference type="PANTHER" id="PTHR28607">
    <property type="entry name" value="EXPRESSED PROTEIN"/>
    <property type="match status" value="1"/>
</dbReference>
<comment type="subcellular location">
    <subcellularLocation>
        <location evidence="1">Membrane</location>
        <topology evidence="1">Single-pass type I membrane protein</topology>
    </subcellularLocation>
</comment>
<protein>
    <submittedName>
        <fullName evidence="11">Uncharacterized protein</fullName>
    </submittedName>
</protein>
<evidence type="ECO:0000256" key="8">
    <source>
        <dbReference type="SAM" id="MobiDB-lite"/>
    </source>
</evidence>
<comment type="similarity">
    <text evidence="2">Belongs to the FAM174 family.</text>
</comment>
<keyword evidence="4 10" id="KW-0732">Signal</keyword>
<evidence type="ECO:0000256" key="1">
    <source>
        <dbReference type="ARBA" id="ARBA00004479"/>
    </source>
</evidence>
<evidence type="ECO:0000256" key="4">
    <source>
        <dbReference type="ARBA" id="ARBA00022729"/>
    </source>
</evidence>
<sequence length="182" mass="20866">MWYFLWKYAFAPCAFILIFSNLQCHTVAQENKQFDLLAHQDESSIKSMDTALSKRENVSQTQNSSVSVNKDFSVELLNNKTLPQIKRPITNGELNLTQSLPTWMATIKSGALQRTGFVALGFMSIIVVFFVVRGIRLRRKKSKSRKYGIITSTDMEMEPLDKDDDDEEETTLFDAQHKYSLP</sequence>
<keyword evidence="3 9" id="KW-0812">Transmembrane</keyword>
<proteinExistence type="inferred from homology"/>